<dbReference type="InterPro" id="IPR000246">
    <property type="entry name" value="Peptidase_T2"/>
</dbReference>
<evidence type="ECO:0000256" key="2">
    <source>
        <dbReference type="ARBA" id="ARBA00010872"/>
    </source>
</evidence>
<dbReference type="Gene3D" id="3.60.20.30">
    <property type="entry name" value="(Glycosyl)asparaginase"/>
    <property type="match status" value="1"/>
</dbReference>
<comment type="similarity">
    <text evidence="2">Belongs to the Ntn-hydrolase family.</text>
</comment>
<name>A0A0P7XVJ8_SCLFO</name>
<comment type="caution">
    <text evidence="8">The sequence shown here is derived from an EMBL/GenBank/DDBJ whole genome shotgun (WGS) entry which is preliminary data.</text>
</comment>
<dbReference type="InterPro" id="IPR039551">
    <property type="entry name" value="Cho/carn_acyl_trans"/>
</dbReference>
<evidence type="ECO:0000313" key="8">
    <source>
        <dbReference type="EMBL" id="KPP56917.1"/>
    </source>
</evidence>
<dbReference type="AlphaFoldDB" id="A0A0P7XVJ8"/>
<accession>A0A0P7XVJ8</accession>
<evidence type="ECO:0000313" key="9">
    <source>
        <dbReference type="Proteomes" id="UP000034805"/>
    </source>
</evidence>
<dbReference type="SUPFAM" id="SSF52777">
    <property type="entry name" value="CoA-dependent acyltransferases"/>
    <property type="match status" value="2"/>
</dbReference>
<protein>
    <recommendedName>
        <fullName evidence="7">Choline/carnitine acyltransferase domain-containing protein</fullName>
    </recommendedName>
</protein>
<feature type="active site" description="Nucleophile" evidence="5">
    <location>
        <position position="735"/>
    </location>
</feature>
<evidence type="ECO:0000259" key="7">
    <source>
        <dbReference type="Pfam" id="PF00755"/>
    </source>
</evidence>
<organism evidence="8 9">
    <name type="scientific">Scleropages formosus</name>
    <name type="common">Asian bonytongue</name>
    <name type="synonym">Osteoglossum formosum</name>
    <dbReference type="NCBI Taxonomy" id="113540"/>
    <lineage>
        <taxon>Eukaryota</taxon>
        <taxon>Metazoa</taxon>
        <taxon>Chordata</taxon>
        <taxon>Craniata</taxon>
        <taxon>Vertebrata</taxon>
        <taxon>Euteleostomi</taxon>
        <taxon>Actinopterygii</taxon>
        <taxon>Neopterygii</taxon>
        <taxon>Teleostei</taxon>
        <taxon>Osteoglossocephala</taxon>
        <taxon>Osteoglossomorpha</taxon>
        <taxon>Osteoglossiformes</taxon>
        <taxon>Osteoglossidae</taxon>
        <taxon>Scleropages</taxon>
    </lineage>
</organism>
<comment type="similarity">
    <text evidence="1">Belongs to the carnitine/choline acetyltransferase family.</text>
</comment>
<feature type="domain" description="Choline/carnitine acyltransferase" evidence="7">
    <location>
        <begin position="7"/>
        <end position="501"/>
    </location>
</feature>
<evidence type="ECO:0000256" key="3">
    <source>
        <dbReference type="ARBA" id="ARBA00022679"/>
    </source>
</evidence>
<dbReference type="PROSITE" id="PS00440">
    <property type="entry name" value="ACYLTRANSF_C_2"/>
    <property type="match status" value="1"/>
</dbReference>
<sequence length="864" mass="93692">MALPNYPLPDLEKSLQEASRVLEIILSPEQLLKYKSALCQHSEVLLEAHHHMVKAASGHENWVSEQFRNLMMSCTDSLPASTSIPVVLSPTAAARVDSAQLERAAALLWAAAKVYAEPWLVEEDELMERTQQSEAFAACRVPGKPQDQIQVYPDSLHAIVLCAGGVIPVQILCHCSPGGLLSPLPVLDIYSQLVEAASQPVAGLDQDPTTICSFTAVHRHVWYSLREQILSTGGDAAASLGVMESAVLAVSLDDCYAPSDLAETLNIVQLGKDGCSFRYYDKVVNLVVFQDGTAGIVFEHGALDGMVAGLVTRSIWRESEMLSLNLTHPLFRSSTNRFTTKPLLFPLGDTTKLCQPVSIPSTKDASTLMTFEIQSYVDIFTALRGQRGLFDAWVNFSLQLALRQTVGDSAVNHIFVVPTHMRHYKHGRCDPTYPVTTQSCQLVETLLSCIGANNTLEYSRSLFRLFHLAFQEHKRLIKATKKGQGVGPHLAALQKALSPENPLTKFLNYFITPSVYITGKDITEGLHCAVGNVYAPNQLAVTYLGGRDRIRLVFNGNGNFAYILGQLQENLQVTLKLMMFLALRYAIAGQMGAIECLLESERLDRFGEGETCGLLSSQDAGSQKGTNFDTTQKERTSFTLIIHGGVMEEINLDQMFQGITEFSLQAALCLGAQELAKGGTSINAVQKCVTALEDCFLFGTGKGAMFNKKGKQEMEATILAKKDSENFSKFSSPRTVGAVALDDWGNLAAATSTGAWDGKLKCQVGGTAVMGAGIFADKSVAVTCCGNGDVLLKLMVAHKVACLYHYKDYGVREACQKVMSEACKGSSIGIIAVDNKGKVAIESNAGMLVGSVVDGVERIDILKA</sequence>
<dbReference type="Proteomes" id="UP000034805">
    <property type="component" value="Unassembled WGS sequence"/>
</dbReference>
<dbReference type="InterPro" id="IPR042231">
    <property type="entry name" value="Cho/carn_acyl_trans_2"/>
</dbReference>
<dbReference type="STRING" id="113540.ENSSFOP00015079101"/>
<dbReference type="Pfam" id="PF00755">
    <property type="entry name" value="Carn_acyltransf"/>
    <property type="match status" value="1"/>
</dbReference>
<dbReference type="Gene3D" id="3.30.559.70">
    <property type="entry name" value="Choline/Carnitine o-acyltransferase, domain 2"/>
    <property type="match status" value="1"/>
</dbReference>
<dbReference type="GO" id="GO:0016787">
    <property type="term" value="F:hydrolase activity"/>
    <property type="evidence" value="ECO:0007669"/>
    <property type="project" value="InterPro"/>
</dbReference>
<reference evidence="8 9" key="1">
    <citation type="submission" date="2015-08" db="EMBL/GenBank/DDBJ databases">
        <title>The genome of the Asian arowana (Scleropages formosus).</title>
        <authorList>
            <person name="Tan M.H."/>
            <person name="Gan H.M."/>
            <person name="Croft L.J."/>
            <person name="Austin C.M."/>
        </authorList>
    </citation>
    <scope>NUCLEOTIDE SEQUENCE [LARGE SCALE GENOMIC DNA]</scope>
    <source>
        <strain evidence="8">Aro1</strain>
    </source>
</reference>
<keyword evidence="3" id="KW-0808">Transferase</keyword>
<dbReference type="Gene3D" id="3.30.559.10">
    <property type="entry name" value="Chloramphenicol acetyltransferase-like domain"/>
    <property type="match status" value="1"/>
</dbReference>
<dbReference type="Pfam" id="PF01112">
    <property type="entry name" value="Asparaginase_2"/>
    <property type="match status" value="2"/>
</dbReference>
<dbReference type="InterPro" id="IPR000542">
    <property type="entry name" value="Carn_acyl_trans"/>
</dbReference>
<evidence type="ECO:0000256" key="6">
    <source>
        <dbReference type="PIRSR" id="PIRSR600542-1"/>
    </source>
</evidence>
<evidence type="ECO:0000256" key="5">
    <source>
        <dbReference type="PIRSR" id="PIRSR600246-1"/>
    </source>
</evidence>
<dbReference type="SUPFAM" id="SSF56235">
    <property type="entry name" value="N-terminal nucleophile aminohydrolases (Ntn hydrolases)"/>
    <property type="match status" value="1"/>
</dbReference>
<dbReference type="InterPro" id="IPR029055">
    <property type="entry name" value="Ntn_hydrolases_N"/>
</dbReference>
<evidence type="ECO:0000256" key="4">
    <source>
        <dbReference type="ARBA" id="ARBA00023315"/>
    </source>
</evidence>
<dbReference type="InterPro" id="IPR023213">
    <property type="entry name" value="CAT-like_dom_sf"/>
</dbReference>
<gene>
    <name evidence="8" type="ORF">Z043_125416</name>
</gene>
<feature type="active site" description="Proton acceptor" evidence="6">
    <location>
        <position position="300"/>
    </location>
</feature>
<dbReference type="GO" id="GO:0016746">
    <property type="term" value="F:acyltransferase activity"/>
    <property type="evidence" value="ECO:0007669"/>
    <property type="project" value="UniProtKB-KW"/>
</dbReference>
<keyword evidence="4" id="KW-0012">Acyltransferase</keyword>
<dbReference type="EMBL" id="JARO02018404">
    <property type="protein sequence ID" value="KPP56917.1"/>
    <property type="molecule type" value="Genomic_DNA"/>
</dbReference>
<proteinExistence type="inferred from homology"/>
<evidence type="ECO:0000256" key="1">
    <source>
        <dbReference type="ARBA" id="ARBA00005232"/>
    </source>
</evidence>
<dbReference type="PANTHER" id="PTHR22589">
    <property type="entry name" value="CARNITINE O-ACYLTRANSFERASE"/>
    <property type="match status" value="1"/>
</dbReference>